<sequence>IHEAARDVARRIAKTPEYLVSRCERKKVEMLFAHLKRIMKLDRLRLRGLTGATDEFTLAATVQNLRRMAKLMPHGPPLTG</sequence>
<name>A0A2W5CTU2_9PSED</name>
<dbReference type="Pfam" id="PF13751">
    <property type="entry name" value="DDE_Tnp_1_6"/>
    <property type="match status" value="1"/>
</dbReference>
<dbReference type="AlphaFoldDB" id="A0A2W5CTU2"/>
<dbReference type="InterPro" id="IPR025668">
    <property type="entry name" value="Tnp_DDE_dom"/>
</dbReference>
<evidence type="ECO:0000313" key="3">
    <source>
        <dbReference type="Proteomes" id="UP000249198"/>
    </source>
</evidence>
<comment type="caution">
    <text evidence="2">The sequence shown here is derived from an EMBL/GenBank/DDBJ whole genome shotgun (WGS) entry which is preliminary data.</text>
</comment>
<gene>
    <name evidence="2" type="ORF">DI599_21570</name>
</gene>
<feature type="domain" description="Transposase DDE" evidence="1">
    <location>
        <begin position="5"/>
        <end position="69"/>
    </location>
</feature>
<evidence type="ECO:0000259" key="1">
    <source>
        <dbReference type="Pfam" id="PF13751"/>
    </source>
</evidence>
<dbReference type="Proteomes" id="UP000249198">
    <property type="component" value="Unassembled WGS sequence"/>
</dbReference>
<dbReference type="EMBL" id="QFOH01000046">
    <property type="protein sequence ID" value="PZP20754.1"/>
    <property type="molecule type" value="Genomic_DNA"/>
</dbReference>
<reference evidence="2 3" key="1">
    <citation type="submission" date="2017-08" db="EMBL/GenBank/DDBJ databases">
        <title>Infants hospitalized years apart are colonized by the same room-sourced microbial strains.</title>
        <authorList>
            <person name="Brooks B."/>
            <person name="Olm M.R."/>
            <person name="Firek B.A."/>
            <person name="Baker R."/>
            <person name="Thomas B.C."/>
            <person name="Morowitz M.J."/>
            <person name="Banfield J.F."/>
        </authorList>
    </citation>
    <scope>NUCLEOTIDE SEQUENCE [LARGE SCALE GENOMIC DNA]</scope>
    <source>
        <strain evidence="2">S2_009_000_R2_77</strain>
    </source>
</reference>
<accession>A0A2W5CTU2</accession>
<proteinExistence type="predicted"/>
<feature type="non-terminal residue" evidence="2">
    <location>
        <position position="1"/>
    </location>
</feature>
<protein>
    <submittedName>
        <fullName evidence="2">IS5/IS1182 family transposase</fullName>
    </submittedName>
</protein>
<organism evidence="2 3">
    <name type="scientific">Pseudomonas kuykendallii</name>
    <dbReference type="NCBI Taxonomy" id="1007099"/>
    <lineage>
        <taxon>Bacteria</taxon>
        <taxon>Pseudomonadati</taxon>
        <taxon>Pseudomonadota</taxon>
        <taxon>Gammaproteobacteria</taxon>
        <taxon>Pseudomonadales</taxon>
        <taxon>Pseudomonadaceae</taxon>
        <taxon>Pseudomonas</taxon>
    </lineage>
</organism>
<evidence type="ECO:0000313" key="2">
    <source>
        <dbReference type="EMBL" id="PZP20754.1"/>
    </source>
</evidence>
<dbReference type="RefSeq" id="WP_273235045.1">
    <property type="nucleotide sequence ID" value="NZ_QFOH01000046.1"/>
</dbReference>